<dbReference type="AlphaFoldDB" id="A0A2A6Z7U0"/>
<keyword evidence="2" id="KW-1185">Reference proteome</keyword>
<organism evidence="1 2">
    <name type="scientific">Faecalibacterium langellae</name>
    <dbReference type="NCBI Taxonomy" id="3435293"/>
    <lineage>
        <taxon>Bacteria</taxon>
        <taxon>Bacillati</taxon>
        <taxon>Bacillota</taxon>
        <taxon>Clostridia</taxon>
        <taxon>Eubacteriales</taxon>
        <taxon>Oscillospiraceae</taxon>
        <taxon>Faecalibacterium</taxon>
    </lineage>
</organism>
<dbReference type="Proteomes" id="UP000220752">
    <property type="component" value="Unassembled WGS sequence"/>
</dbReference>
<proteinExistence type="predicted"/>
<reference evidence="1 2" key="1">
    <citation type="journal article" date="2017" name="Front. Microbiol.">
        <title>New Insights into the Diversity of the Genus Faecalibacterium.</title>
        <authorList>
            <person name="Benevides L."/>
            <person name="Burman S."/>
            <person name="Martin R."/>
            <person name="Robert V."/>
            <person name="Thomas M."/>
            <person name="Miquel S."/>
            <person name="Chain F."/>
            <person name="Sokol H."/>
            <person name="Bermudez-Humaran L.G."/>
            <person name="Morrison M."/>
            <person name="Langella P."/>
            <person name="Azevedo V.A."/>
            <person name="Chatel J.M."/>
            <person name="Soares S."/>
        </authorList>
    </citation>
    <scope>NUCLEOTIDE SEQUENCE [LARGE SCALE GENOMIC DNA]</scope>
    <source>
        <strain evidence="2">CNCM I-4540</strain>
    </source>
</reference>
<dbReference type="EMBL" id="NMTQ01000037">
    <property type="protein sequence ID" value="PDX57430.1"/>
    <property type="molecule type" value="Genomic_DNA"/>
</dbReference>
<name>A0A2A6Z7U0_9FIRM</name>
<sequence length="126" mass="13996">MKKFLSTLAVLLTVCLLLCSCGKKTKCSGQAVSVGKSAIEAADDYLDNNQSAHDALDRLDELKEKMEYVDSEDVSKPTHSADYSVSSDLVLLSHEITFDSIDHDRYDKILEKRNGIAKTIGEKKRK</sequence>
<evidence type="ECO:0000313" key="1">
    <source>
        <dbReference type="EMBL" id="PDX57430.1"/>
    </source>
</evidence>
<evidence type="ECO:0000313" key="2">
    <source>
        <dbReference type="Proteomes" id="UP000220752"/>
    </source>
</evidence>
<comment type="caution">
    <text evidence="1">The sequence shown here is derived from an EMBL/GenBank/DDBJ whole genome shotgun (WGS) entry which is preliminary data.</text>
</comment>
<dbReference type="PROSITE" id="PS51257">
    <property type="entry name" value="PROKAR_LIPOPROTEIN"/>
    <property type="match status" value="1"/>
</dbReference>
<accession>A0A2A6Z7U0</accession>
<protein>
    <submittedName>
        <fullName evidence="1">Uncharacterized protein</fullName>
    </submittedName>
</protein>
<gene>
    <name evidence="1" type="ORF">CGS46_12975</name>
</gene>